<dbReference type="Proteomes" id="UP000184509">
    <property type="component" value="Unassembled WGS sequence"/>
</dbReference>
<gene>
    <name evidence="2" type="ORF">SAMN05444405_11832</name>
</gene>
<keyword evidence="2" id="KW-0547">Nucleotide-binding</keyword>
<dbReference type="InterPro" id="IPR007421">
    <property type="entry name" value="Schlafen_AlbA_2_dom"/>
</dbReference>
<dbReference type="AlphaFoldDB" id="A0A1M5FWR9"/>
<dbReference type="RefSeq" id="WP_073403601.1">
    <property type="nucleotide sequence ID" value="NZ_FQTV01000018.1"/>
</dbReference>
<dbReference type="Gene3D" id="3.30.565.60">
    <property type="match status" value="1"/>
</dbReference>
<keyword evidence="2" id="KW-0347">Helicase</keyword>
<dbReference type="InterPro" id="IPR038461">
    <property type="entry name" value="Schlafen_AlbA_2_dom_sf"/>
</dbReference>
<dbReference type="Gene3D" id="3.30.950.30">
    <property type="entry name" value="Schlafen, AAA domain"/>
    <property type="match status" value="1"/>
</dbReference>
<protein>
    <submittedName>
        <fullName evidence="2">ATP-dependent DNA helicase RecG</fullName>
    </submittedName>
</protein>
<keyword evidence="2" id="KW-0067">ATP-binding</keyword>
<dbReference type="EMBL" id="FQTV01000018">
    <property type="protein sequence ID" value="SHF95948.1"/>
    <property type="molecule type" value="Genomic_DNA"/>
</dbReference>
<dbReference type="Pfam" id="PF13749">
    <property type="entry name" value="HATPase_c_4"/>
    <property type="match status" value="1"/>
</dbReference>
<dbReference type="InterPro" id="IPR038475">
    <property type="entry name" value="RecG_C_sf"/>
</dbReference>
<dbReference type="Pfam" id="PF04326">
    <property type="entry name" value="SLFN_AlbA_2"/>
    <property type="match status" value="1"/>
</dbReference>
<dbReference type="STRING" id="1297750.SAMN05444405_11832"/>
<dbReference type="PANTHER" id="PTHR30595">
    <property type="entry name" value="GLPR-RELATED TRANSCRIPTIONAL REPRESSOR"/>
    <property type="match status" value="1"/>
</dbReference>
<name>A0A1M5FWR9_9BACE</name>
<evidence type="ECO:0000259" key="1">
    <source>
        <dbReference type="Pfam" id="PF04326"/>
    </source>
</evidence>
<evidence type="ECO:0000313" key="2">
    <source>
        <dbReference type="EMBL" id="SHF95948.1"/>
    </source>
</evidence>
<dbReference type="OrthoDB" id="9768354at2"/>
<accession>A0A1M5FWR9</accession>
<sequence length="554" mass="64671">MKETELQNYLKQQFPIENESCEWKEFSKLKHFIRGNEGEDIISYISAISNMNGGHLIIGVEDKSLKIKGIQDFASFTKENVIRTLLDSCTNLSSEGLFVDEYFTEDTNKYVWILHIPKHQKRLPVYAHKKAWQRIGDSLIEMRKERKETILAETTSIEDWSANIIEEATITDLDSDAIAKARNEYKKRNPKYAEEVDNWSNEIFLNKAKLTRNGKITNAALILLGKEESEHFLSPSVAKIRWNLKTLDNQDKDFEIFSIPLLLSVEEVFRKIRNLKYRYLRDSTLFPEELLRYEPFNIRELIQNCIAHQDYTKGARINVVEFEDDHLVFSNYGEFIPKSVETVVTEDSPEEYYRNPYLVEAMRNLNMIDTQGGGIRKIYNFQRARLFPMPDYDLSGGKVKATLTGRILNEEFAKILINTPTLSLQDIITLDKVQKKRPISEQEYRYINKLGFIEGRRPNIYLSYKVVKSTKNEKLKAQYIKNKSFDDNHFKRMIIEYIKKYGSASKAEISELLHDKLSDILNDQQKDRKVGNLLSALKKNGKIENSGYSKWKLI</sequence>
<feature type="domain" description="Schlafen AlbA-2" evidence="1">
    <location>
        <begin position="17"/>
        <end position="141"/>
    </location>
</feature>
<keyword evidence="2" id="KW-0378">Hydrolase</keyword>
<dbReference type="GO" id="GO:0004386">
    <property type="term" value="F:helicase activity"/>
    <property type="evidence" value="ECO:0007669"/>
    <property type="project" value="UniProtKB-KW"/>
</dbReference>
<reference evidence="2 3" key="1">
    <citation type="submission" date="2016-11" db="EMBL/GenBank/DDBJ databases">
        <authorList>
            <person name="Jaros S."/>
            <person name="Januszkiewicz K."/>
            <person name="Wedrychowicz H."/>
        </authorList>
    </citation>
    <scope>NUCLEOTIDE SEQUENCE [LARGE SCALE GENOMIC DNA]</scope>
    <source>
        <strain evidence="2 3">DSM 26991</strain>
    </source>
</reference>
<evidence type="ECO:0000313" key="3">
    <source>
        <dbReference type="Proteomes" id="UP000184509"/>
    </source>
</evidence>
<keyword evidence="3" id="KW-1185">Reference proteome</keyword>
<organism evidence="2 3">
    <name type="scientific">Bacteroides luti</name>
    <dbReference type="NCBI Taxonomy" id="1297750"/>
    <lineage>
        <taxon>Bacteria</taxon>
        <taxon>Pseudomonadati</taxon>
        <taxon>Bacteroidota</taxon>
        <taxon>Bacteroidia</taxon>
        <taxon>Bacteroidales</taxon>
        <taxon>Bacteroidaceae</taxon>
        <taxon>Bacteroides</taxon>
    </lineage>
</organism>
<dbReference type="PANTHER" id="PTHR30595:SF6">
    <property type="entry name" value="SCHLAFEN ALBA-2 DOMAIN-CONTAINING PROTEIN"/>
    <property type="match status" value="1"/>
</dbReference>
<proteinExistence type="predicted"/>